<name>A0ABW2XU87_9ACTN</name>
<evidence type="ECO:0000313" key="2">
    <source>
        <dbReference type="EMBL" id="MFD0688110.1"/>
    </source>
</evidence>
<keyword evidence="1" id="KW-0732">Signal</keyword>
<reference evidence="3" key="1">
    <citation type="journal article" date="2019" name="Int. J. Syst. Evol. Microbiol.">
        <title>The Global Catalogue of Microorganisms (GCM) 10K type strain sequencing project: providing services to taxonomists for standard genome sequencing and annotation.</title>
        <authorList>
            <consortium name="The Broad Institute Genomics Platform"/>
            <consortium name="The Broad Institute Genome Sequencing Center for Infectious Disease"/>
            <person name="Wu L."/>
            <person name="Ma J."/>
        </authorList>
    </citation>
    <scope>NUCLEOTIDE SEQUENCE [LARGE SCALE GENOMIC DNA]</scope>
    <source>
        <strain evidence="3">JCM 9371</strain>
    </source>
</reference>
<evidence type="ECO:0000256" key="1">
    <source>
        <dbReference type="SAM" id="SignalP"/>
    </source>
</evidence>
<dbReference type="Proteomes" id="UP001597063">
    <property type="component" value="Unassembled WGS sequence"/>
</dbReference>
<keyword evidence="3" id="KW-1185">Reference proteome</keyword>
<proteinExistence type="predicted"/>
<accession>A0ABW2XU87</accession>
<feature type="chain" id="PRO_5046479189" description="Chaplin" evidence="1">
    <location>
        <begin position="22"/>
        <end position="112"/>
    </location>
</feature>
<evidence type="ECO:0000313" key="3">
    <source>
        <dbReference type="Proteomes" id="UP001597063"/>
    </source>
</evidence>
<feature type="signal peptide" evidence="1">
    <location>
        <begin position="1"/>
        <end position="21"/>
    </location>
</feature>
<protein>
    <recommendedName>
        <fullName evidence="4">Chaplin</fullName>
    </recommendedName>
</protein>
<gene>
    <name evidence="2" type="ORF">ACFQZM_26695</name>
</gene>
<organism evidence="2 3">
    <name type="scientific">Actinomadura fibrosa</name>
    <dbReference type="NCBI Taxonomy" id="111802"/>
    <lineage>
        <taxon>Bacteria</taxon>
        <taxon>Bacillati</taxon>
        <taxon>Actinomycetota</taxon>
        <taxon>Actinomycetes</taxon>
        <taxon>Streptosporangiales</taxon>
        <taxon>Thermomonosporaceae</taxon>
        <taxon>Actinomadura</taxon>
    </lineage>
</organism>
<evidence type="ECO:0008006" key="4">
    <source>
        <dbReference type="Google" id="ProtNLM"/>
    </source>
</evidence>
<dbReference type="RefSeq" id="WP_131759117.1">
    <property type="nucleotide sequence ID" value="NZ_CAACUY010000068.1"/>
</dbReference>
<dbReference type="EMBL" id="JBHTGP010000013">
    <property type="protein sequence ID" value="MFD0688110.1"/>
    <property type="molecule type" value="Genomic_DNA"/>
</dbReference>
<sequence length="112" mass="11085">MRRILPRIGVVGVLASSLALAVPADGQADEPPLASLISVPVNKVKNKCGVSHPVLGTGHGRCAGGAVAAVERPVVSLLDAPINLVKNKCGNASPVLGVAHAGCKGGAAAIDR</sequence>
<comment type="caution">
    <text evidence="2">The sequence shown here is derived from an EMBL/GenBank/DDBJ whole genome shotgun (WGS) entry which is preliminary data.</text>
</comment>